<evidence type="ECO:0000256" key="7">
    <source>
        <dbReference type="SAM" id="Phobius"/>
    </source>
</evidence>
<evidence type="ECO:0000256" key="1">
    <source>
        <dbReference type="ARBA" id="ARBA00004651"/>
    </source>
</evidence>
<dbReference type="InterPro" id="IPR050250">
    <property type="entry name" value="Macrolide_Exporter_MacB"/>
</dbReference>
<organism evidence="9 10">
    <name type="scientific">Paenibacillus aceti</name>
    <dbReference type="NCBI Taxonomy" id="1820010"/>
    <lineage>
        <taxon>Bacteria</taxon>
        <taxon>Bacillati</taxon>
        <taxon>Bacillota</taxon>
        <taxon>Bacilli</taxon>
        <taxon>Bacillales</taxon>
        <taxon>Paenibacillaceae</taxon>
        <taxon>Paenibacillus</taxon>
    </lineage>
</organism>
<feature type="transmembrane region" description="Helical" evidence="7">
    <location>
        <begin position="742"/>
        <end position="763"/>
    </location>
</feature>
<comment type="subcellular location">
    <subcellularLocation>
        <location evidence="1">Cell membrane</location>
        <topology evidence="1">Multi-pass membrane protein</topology>
    </subcellularLocation>
</comment>
<keyword evidence="4 7" id="KW-1133">Transmembrane helix</keyword>
<feature type="domain" description="ABC3 transporter permease C-terminal" evidence="8">
    <location>
        <begin position="292"/>
        <end position="417"/>
    </location>
</feature>
<feature type="domain" description="ABC3 transporter permease C-terminal" evidence="8">
    <location>
        <begin position="747"/>
        <end position="863"/>
    </location>
</feature>
<feature type="transmembrane region" description="Helical" evidence="7">
    <location>
        <begin position="20"/>
        <end position="44"/>
    </location>
</feature>
<keyword evidence="2" id="KW-1003">Cell membrane</keyword>
<reference evidence="10" key="1">
    <citation type="journal article" date="2019" name="Int. J. Syst. Evol. Microbiol.">
        <title>The Global Catalogue of Microorganisms (GCM) 10K type strain sequencing project: providing services to taxonomists for standard genome sequencing and annotation.</title>
        <authorList>
            <consortium name="The Broad Institute Genomics Platform"/>
            <consortium name="The Broad Institute Genome Sequencing Center for Infectious Disease"/>
            <person name="Wu L."/>
            <person name="Ma J."/>
        </authorList>
    </citation>
    <scope>NUCLEOTIDE SEQUENCE [LARGE SCALE GENOMIC DNA]</scope>
    <source>
        <strain evidence="10">CGMCC 1.15420</strain>
    </source>
</reference>
<feature type="transmembrane region" description="Helical" evidence="7">
    <location>
        <begin position="833"/>
        <end position="853"/>
    </location>
</feature>
<evidence type="ECO:0000259" key="8">
    <source>
        <dbReference type="Pfam" id="PF02687"/>
    </source>
</evidence>
<feature type="transmembrane region" description="Helical" evidence="7">
    <location>
        <begin position="803"/>
        <end position="821"/>
    </location>
</feature>
<evidence type="ECO:0000256" key="2">
    <source>
        <dbReference type="ARBA" id="ARBA00022475"/>
    </source>
</evidence>
<feature type="transmembrane region" description="Helical" evidence="7">
    <location>
        <begin position="285"/>
        <end position="309"/>
    </location>
</feature>
<keyword evidence="10" id="KW-1185">Reference proteome</keyword>
<dbReference type="RefSeq" id="WP_120461816.1">
    <property type="nucleotide sequence ID" value="NZ_BMIW01000012.1"/>
</dbReference>
<evidence type="ECO:0000256" key="5">
    <source>
        <dbReference type="ARBA" id="ARBA00023136"/>
    </source>
</evidence>
<comment type="similarity">
    <text evidence="6">Belongs to the ABC-4 integral membrane protein family.</text>
</comment>
<dbReference type="PANTHER" id="PTHR30572:SF4">
    <property type="entry name" value="ABC TRANSPORTER PERMEASE YTRF"/>
    <property type="match status" value="1"/>
</dbReference>
<feature type="transmembrane region" description="Helical" evidence="7">
    <location>
        <begin position="464"/>
        <end position="484"/>
    </location>
</feature>
<feature type="transmembrane region" description="Helical" evidence="7">
    <location>
        <begin position="387"/>
        <end position="409"/>
    </location>
</feature>
<protein>
    <submittedName>
        <fullName evidence="9">ABC transporter permease</fullName>
    </submittedName>
</protein>
<accession>A0ABQ1VTX1</accession>
<evidence type="ECO:0000256" key="3">
    <source>
        <dbReference type="ARBA" id="ARBA00022692"/>
    </source>
</evidence>
<gene>
    <name evidence="9" type="ORF">GCM10010913_20800</name>
</gene>
<proteinExistence type="inferred from homology"/>
<comment type="caution">
    <text evidence="9">The sequence shown here is derived from an EMBL/GenBank/DDBJ whole genome shotgun (WGS) entry which is preliminary data.</text>
</comment>
<dbReference type="InterPro" id="IPR003838">
    <property type="entry name" value="ABC3_permease_C"/>
</dbReference>
<evidence type="ECO:0000256" key="4">
    <source>
        <dbReference type="ARBA" id="ARBA00022989"/>
    </source>
</evidence>
<dbReference type="EMBL" id="BMIW01000012">
    <property type="protein sequence ID" value="GGF98881.1"/>
    <property type="molecule type" value="Genomic_DNA"/>
</dbReference>
<dbReference type="PANTHER" id="PTHR30572">
    <property type="entry name" value="MEMBRANE COMPONENT OF TRANSPORTER-RELATED"/>
    <property type="match status" value="1"/>
</dbReference>
<dbReference type="Pfam" id="PF02687">
    <property type="entry name" value="FtsX"/>
    <property type="match status" value="2"/>
</dbReference>
<evidence type="ECO:0000313" key="9">
    <source>
        <dbReference type="EMBL" id="GGF98881.1"/>
    </source>
</evidence>
<name>A0ABQ1VTX1_9BACL</name>
<keyword evidence="5 7" id="KW-0472">Membrane</keyword>
<evidence type="ECO:0000256" key="6">
    <source>
        <dbReference type="ARBA" id="ARBA00038076"/>
    </source>
</evidence>
<sequence>MNIVNKLTIRHMRLNKRRTWVTIIGVIISVAMITAVATISASFLDLLKQHSIATDGEWHVRYHDVDARQIEAIQQDSKTKGLSISRNLGYAYLENPEISNKPYLLVREYSDFAFQQLNIKLADGRLPKNKQEIVVPQHITRIGGTDYQIGDTISLSVGQRHSLVEDIPSETLENYSFLLTEEGEPGEELINLTEHKYTIVGMIETPKWERSWGASYTAISYIDKDMLGVNDVANATVTLHNVNKSIYKHAEQLTETIGATKNQLEYNSALLRYYGITNNNNLNKLLYSLTAIMMGIVIVGSVALIYNAFAISVAERSRHLGMLSSVGATRRQKRNSVLFEGAVIGLISIPLGIASGLAGIGITFLVINSVIQKALDLSENLKVSVTVTPFSMITAILVSVFTIFISAYLPARRAAKVTAIEAIRQTAEIKLTGKTVKTSKLVRKVFGLEAEIGLKNLKRNKRKYQATVFSLVISIVLFLAVSYFTNNMKRSVEMTQSGANYDIQLVSIYGKMDPHFAQSVAELNGIQQYSLVKRSTWSTWIDPAVAAYPLKEMVKQDKSILENGKIQYYVHMYALDRQSLEAYAAEIGANSEELNDPKQMKAIVIDQASYLDDVHKKFVETKTLYSKIGDDLELISDQVDSEQKAMKAQVEIAALTAQRPLGIDTSSLSELSIIVSEPVMNQLLAGDGGEARYSRNSIFLKSTDPIRTERDILSLKEAESYYLWNLYSDKQRDAQTITLLSVFTYGFILLITAISVANIFNTISTSISLRKREFAMLRSVGMTPHGFNKMINYESIFYGIKSLLYGLPLSFGVMLLIYYSLSNSFSYRFDVPWISLVIVIIGVFVIVGSAMLYSSSKVKKENIIEAIKQENI</sequence>
<feature type="transmembrane region" description="Helical" evidence="7">
    <location>
        <begin position="337"/>
        <end position="367"/>
    </location>
</feature>
<evidence type="ECO:0000313" key="10">
    <source>
        <dbReference type="Proteomes" id="UP000608420"/>
    </source>
</evidence>
<keyword evidence="3 7" id="KW-0812">Transmembrane</keyword>
<dbReference type="Proteomes" id="UP000608420">
    <property type="component" value="Unassembled WGS sequence"/>
</dbReference>